<dbReference type="GO" id="GO:0016747">
    <property type="term" value="F:acyltransferase activity, transferring groups other than amino-acyl groups"/>
    <property type="evidence" value="ECO:0007669"/>
    <property type="project" value="InterPro"/>
</dbReference>
<dbReference type="InterPro" id="IPR052523">
    <property type="entry name" value="Trichothecene_AcTrans"/>
</dbReference>
<evidence type="ECO:0000259" key="1">
    <source>
        <dbReference type="PROSITE" id="PS51186"/>
    </source>
</evidence>
<dbReference type="AlphaFoldDB" id="A0A7S0WBU0"/>
<name>A0A7S0WBU0_9CRYP</name>
<dbReference type="CDD" id="cd04301">
    <property type="entry name" value="NAT_SF"/>
    <property type="match status" value="1"/>
</dbReference>
<accession>A0A7S0WBU0</accession>
<proteinExistence type="predicted"/>
<dbReference type="PROSITE" id="PS51186">
    <property type="entry name" value="GNAT"/>
    <property type="match status" value="1"/>
</dbReference>
<feature type="domain" description="N-acetyltransferase" evidence="1">
    <location>
        <begin position="110"/>
        <end position="246"/>
    </location>
</feature>
<organism evidence="2">
    <name type="scientific">Hemiselmis tepida</name>
    <dbReference type="NCBI Taxonomy" id="464990"/>
    <lineage>
        <taxon>Eukaryota</taxon>
        <taxon>Cryptophyceae</taxon>
        <taxon>Cryptomonadales</taxon>
        <taxon>Hemiselmidaceae</taxon>
        <taxon>Hemiselmis</taxon>
    </lineage>
</organism>
<dbReference type="PANTHER" id="PTHR42791:SF1">
    <property type="entry name" value="N-ACETYLTRANSFERASE DOMAIN-CONTAINING PROTEIN"/>
    <property type="match status" value="1"/>
</dbReference>
<sequence length="263" mass="28661">MHLNLAVRPCLLSNSRDFEAARHVLRESYADEAIFKWLLGDVSSKRDPAAAQAKRDLLLDWMVDWRISSCQSNSHCLAIPASANNPSASRSSAIPSSSSSSSLPLDLGGCALVSCPGSRSSQVLSLMSLLAYGASPPTPPEALGQACRARFAALEHHCRARDRLGSHTPHWFIHMLAVSPEHRGRGVGRMMMRIVSALADQDAAPVQLQVSGSRSRAYFEQCGFRVMETVDVCCDDSPTLKLFNMTRVPFPKSICLDNVSPPR</sequence>
<dbReference type="Gene3D" id="3.40.630.30">
    <property type="match status" value="1"/>
</dbReference>
<evidence type="ECO:0000313" key="2">
    <source>
        <dbReference type="EMBL" id="CAD8803115.1"/>
    </source>
</evidence>
<dbReference type="InterPro" id="IPR000182">
    <property type="entry name" value="GNAT_dom"/>
</dbReference>
<dbReference type="SUPFAM" id="SSF55729">
    <property type="entry name" value="Acyl-CoA N-acyltransferases (Nat)"/>
    <property type="match status" value="1"/>
</dbReference>
<protein>
    <recommendedName>
        <fullName evidence="1">N-acetyltransferase domain-containing protein</fullName>
    </recommendedName>
</protein>
<dbReference type="Pfam" id="PF00583">
    <property type="entry name" value="Acetyltransf_1"/>
    <property type="match status" value="1"/>
</dbReference>
<dbReference type="InterPro" id="IPR016181">
    <property type="entry name" value="Acyl_CoA_acyltransferase"/>
</dbReference>
<dbReference type="PANTHER" id="PTHR42791">
    <property type="entry name" value="GNAT FAMILY ACETYLTRANSFERASE"/>
    <property type="match status" value="1"/>
</dbReference>
<gene>
    <name evidence="2" type="ORF">HTEP1355_LOCUS16793</name>
</gene>
<reference evidence="2" key="1">
    <citation type="submission" date="2021-01" db="EMBL/GenBank/DDBJ databases">
        <authorList>
            <person name="Corre E."/>
            <person name="Pelletier E."/>
            <person name="Niang G."/>
            <person name="Scheremetjew M."/>
            <person name="Finn R."/>
            <person name="Kale V."/>
            <person name="Holt S."/>
            <person name="Cochrane G."/>
            <person name="Meng A."/>
            <person name="Brown T."/>
            <person name="Cohen L."/>
        </authorList>
    </citation>
    <scope>NUCLEOTIDE SEQUENCE</scope>
    <source>
        <strain evidence="2">CCMP443</strain>
    </source>
</reference>
<dbReference type="EMBL" id="HBFN01029097">
    <property type="protein sequence ID" value="CAD8803115.1"/>
    <property type="molecule type" value="Transcribed_RNA"/>
</dbReference>